<organism evidence="1">
    <name type="scientific">Ixodes ricinus</name>
    <name type="common">Common tick</name>
    <name type="synonym">Acarus ricinus</name>
    <dbReference type="NCBI Taxonomy" id="34613"/>
    <lineage>
        <taxon>Eukaryota</taxon>
        <taxon>Metazoa</taxon>
        <taxon>Ecdysozoa</taxon>
        <taxon>Arthropoda</taxon>
        <taxon>Chelicerata</taxon>
        <taxon>Arachnida</taxon>
        <taxon>Acari</taxon>
        <taxon>Parasitiformes</taxon>
        <taxon>Ixodida</taxon>
        <taxon>Ixodoidea</taxon>
        <taxon>Ixodidae</taxon>
        <taxon>Ixodinae</taxon>
        <taxon>Ixodes</taxon>
    </lineage>
</organism>
<dbReference type="EMBL" id="GADI01002758">
    <property type="protein sequence ID" value="JAA71050.1"/>
    <property type="molecule type" value="mRNA"/>
</dbReference>
<accession>A0A0K8RIV1</accession>
<reference evidence="1" key="1">
    <citation type="submission" date="2012-12" db="EMBL/GenBank/DDBJ databases">
        <title>Identification and characterization of a phenylalanine ammonia-lyase gene family in Isatis indigotica Fort.</title>
        <authorList>
            <person name="Liu Q."/>
            <person name="Chen J."/>
            <person name="Zhou X."/>
            <person name="Di P."/>
            <person name="Xiao Y."/>
            <person name="Xuan H."/>
            <person name="Zhang L."/>
            <person name="Chen W."/>
        </authorList>
    </citation>
    <scope>NUCLEOTIDE SEQUENCE</scope>
    <source>
        <tissue evidence="1">Salivary gland</tissue>
    </source>
</reference>
<dbReference type="AlphaFoldDB" id="A0A0K8RIV1"/>
<name>A0A0K8RIV1_IXORI</name>
<evidence type="ECO:0000313" key="1">
    <source>
        <dbReference type="EMBL" id="JAA71050.1"/>
    </source>
</evidence>
<protein>
    <submittedName>
        <fullName evidence="1">Putative basic tail protein</fullName>
    </submittedName>
</protein>
<proteinExistence type="evidence at transcript level"/>
<sequence length="110" mass="12404">MRAAPKVLHCRSEIGLISVSVLGKTDMSTSLRFNLRIMSFDRSGHFVVQISMPINTELIKSVRAPTSSYFDVLPKIKSIQLCSYSKLCLRCKLHNKYLGCVNREHATTSQ</sequence>